<comment type="caution">
    <text evidence="3">The sequence shown here is derived from an EMBL/GenBank/DDBJ whole genome shotgun (WGS) entry which is preliminary data.</text>
</comment>
<dbReference type="GO" id="GO:0003993">
    <property type="term" value="F:acid phosphatase activity"/>
    <property type="evidence" value="ECO:0007669"/>
    <property type="project" value="InterPro"/>
</dbReference>
<accession>A0A6A4NMY9</accession>
<dbReference type="OrthoDB" id="1693181at2759"/>
<evidence type="ECO:0000313" key="3">
    <source>
        <dbReference type="EMBL" id="KAE9590852.1"/>
    </source>
</evidence>
<dbReference type="InterPro" id="IPR008963">
    <property type="entry name" value="Purple_acid_Pase-like_N"/>
</dbReference>
<dbReference type="Gene3D" id="2.60.40.380">
    <property type="entry name" value="Purple acid phosphatase-like, N-terminal"/>
    <property type="match status" value="1"/>
</dbReference>
<dbReference type="PANTHER" id="PTHR22953:SF153">
    <property type="entry name" value="PURPLE ACID PHOSPHATASE"/>
    <property type="match status" value="1"/>
</dbReference>
<dbReference type="GO" id="GO:0046872">
    <property type="term" value="F:metal ion binding"/>
    <property type="evidence" value="ECO:0007669"/>
    <property type="project" value="InterPro"/>
</dbReference>
<name>A0A6A4NMY9_LUPAL</name>
<organism evidence="3 4">
    <name type="scientific">Lupinus albus</name>
    <name type="common">White lupine</name>
    <name type="synonym">Lupinus termis</name>
    <dbReference type="NCBI Taxonomy" id="3870"/>
    <lineage>
        <taxon>Eukaryota</taxon>
        <taxon>Viridiplantae</taxon>
        <taxon>Streptophyta</taxon>
        <taxon>Embryophyta</taxon>
        <taxon>Tracheophyta</taxon>
        <taxon>Spermatophyta</taxon>
        <taxon>Magnoliopsida</taxon>
        <taxon>eudicotyledons</taxon>
        <taxon>Gunneridae</taxon>
        <taxon>Pentapetalae</taxon>
        <taxon>rosids</taxon>
        <taxon>fabids</taxon>
        <taxon>Fabales</taxon>
        <taxon>Fabaceae</taxon>
        <taxon>Papilionoideae</taxon>
        <taxon>50 kb inversion clade</taxon>
        <taxon>genistoids sensu lato</taxon>
        <taxon>core genistoids</taxon>
        <taxon>Genisteae</taxon>
        <taxon>Lupinus</taxon>
    </lineage>
</organism>
<gene>
    <name evidence="3" type="ORF">Lalb_Chr20g0111991</name>
</gene>
<dbReference type="EMBL" id="WOCE01000020">
    <property type="protein sequence ID" value="KAE9590852.1"/>
    <property type="molecule type" value="Genomic_DNA"/>
</dbReference>
<dbReference type="InterPro" id="IPR039331">
    <property type="entry name" value="PAPs-like"/>
</dbReference>
<dbReference type="PANTHER" id="PTHR22953">
    <property type="entry name" value="ACID PHOSPHATASE RELATED"/>
    <property type="match status" value="1"/>
</dbReference>
<evidence type="ECO:0000256" key="1">
    <source>
        <dbReference type="ARBA" id="ARBA00022729"/>
    </source>
</evidence>
<dbReference type="InterPro" id="IPR015914">
    <property type="entry name" value="PAPs_N"/>
</dbReference>
<reference evidence="4" key="1">
    <citation type="journal article" date="2020" name="Nat. Commun.">
        <title>Genome sequence of the cluster root forming white lupin.</title>
        <authorList>
            <person name="Hufnagel B."/>
            <person name="Marques A."/>
            <person name="Soriano A."/>
            <person name="Marques L."/>
            <person name="Divol F."/>
            <person name="Doumas P."/>
            <person name="Sallet E."/>
            <person name="Mancinotti D."/>
            <person name="Carrere S."/>
            <person name="Marande W."/>
            <person name="Arribat S."/>
            <person name="Keller J."/>
            <person name="Huneau C."/>
            <person name="Blein T."/>
            <person name="Aime D."/>
            <person name="Laguerre M."/>
            <person name="Taylor J."/>
            <person name="Schubert V."/>
            <person name="Nelson M."/>
            <person name="Geu-Flores F."/>
            <person name="Crespi M."/>
            <person name="Gallardo-Guerrero K."/>
            <person name="Delaux P.-M."/>
            <person name="Salse J."/>
            <person name="Berges H."/>
            <person name="Guyot R."/>
            <person name="Gouzy J."/>
            <person name="Peret B."/>
        </authorList>
    </citation>
    <scope>NUCLEOTIDE SEQUENCE [LARGE SCALE GENOMIC DNA]</scope>
    <source>
        <strain evidence="4">cv. Amiga</strain>
    </source>
</reference>
<proteinExistence type="predicted"/>
<feature type="domain" description="Purple acid phosphatase N-terminal" evidence="2">
    <location>
        <begin position="47"/>
        <end position="124"/>
    </location>
</feature>
<dbReference type="Proteomes" id="UP000447434">
    <property type="component" value="Chromosome 20"/>
</dbReference>
<dbReference type="SUPFAM" id="SSF49363">
    <property type="entry name" value="Purple acid phosphatase, N-terminal domain"/>
    <property type="match status" value="1"/>
</dbReference>
<evidence type="ECO:0000313" key="4">
    <source>
        <dbReference type="Proteomes" id="UP000447434"/>
    </source>
</evidence>
<sequence length="126" mass="14508">MGFRSLNSLVFLFLISGFFKFNVVYSYTRPPPGEIIFTEHVGTDEFPQQVHISKVGKDRMRISWITKRSTPSVVYYGLTQSTINLNATGNVDSYKYLRYRSGDIHDVVIGPLQPNTVYHYQVCSCW</sequence>
<keyword evidence="1" id="KW-0732">Signal</keyword>
<evidence type="ECO:0000259" key="2">
    <source>
        <dbReference type="Pfam" id="PF16656"/>
    </source>
</evidence>
<protein>
    <submittedName>
        <fullName evidence="3">Putative Acid phosphatase</fullName>
    </submittedName>
</protein>
<dbReference type="Pfam" id="PF16656">
    <property type="entry name" value="Pur_ac_phosph_N"/>
    <property type="match status" value="1"/>
</dbReference>
<keyword evidence="4" id="KW-1185">Reference proteome</keyword>
<dbReference type="AlphaFoldDB" id="A0A6A4NMY9"/>